<protein>
    <submittedName>
        <fullName evidence="7">Cytochrome C</fullName>
    </submittedName>
</protein>
<dbReference type="Gene3D" id="1.10.760.10">
    <property type="entry name" value="Cytochrome c-like domain"/>
    <property type="match status" value="1"/>
</dbReference>
<accession>A0A2H3NLJ7</accession>
<keyword evidence="8" id="KW-1185">Reference proteome</keyword>
<evidence type="ECO:0000256" key="3">
    <source>
        <dbReference type="ARBA" id="ARBA00023004"/>
    </source>
</evidence>
<dbReference type="InterPro" id="IPR009056">
    <property type="entry name" value="Cyt_c-like_dom"/>
</dbReference>
<dbReference type="AlphaFoldDB" id="A0A2H3NLJ7"/>
<proteinExistence type="predicted"/>
<comment type="caution">
    <text evidence="7">The sequence shown here is derived from an EMBL/GenBank/DDBJ whole genome shotgun (WGS) entry which is preliminary data.</text>
</comment>
<dbReference type="Pfam" id="PF00034">
    <property type="entry name" value="Cytochrom_C"/>
    <property type="match status" value="1"/>
</dbReference>
<dbReference type="InterPro" id="IPR036909">
    <property type="entry name" value="Cyt_c-like_dom_sf"/>
</dbReference>
<reference evidence="7 8" key="1">
    <citation type="submission" date="2017-10" db="EMBL/GenBank/DDBJ databases">
        <title>Draft genome of Longimonas halophila.</title>
        <authorList>
            <person name="Goh K.M."/>
            <person name="Shamsir M.S."/>
            <person name="Lim S.W."/>
        </authorList>
    </citation>
    <scope>NUCLEOTIDE SEQUENCE [LARGE SCALE GENOMIC DNA]</scope>
    <source>
        <strain evidence="7 8">KCTC 42399</strain>
    </source>
</reference>
<dbReference type="SUPFAM" id="SSF46626">
    <property type="entry name" value="Cytochrome c"/>
    <property type="match status" value="1"/>
</dbReference>
<dbReference type="PROSITE" id="PS51257">
    <property type="entry name" value="PROKAR_LIPOPROTEIN"/>
    <property type="match status" value="1"/>
</dbReference>
<feature type="signal peptide" evidence="5">
    <location>
        <begin position="1"/>
        <end position="19"/>
    </location>
</feature>
<evidence type="ECO:0000313" key="8">
    <source>
        <dbReference type="Proteomes" id="UP000221024"/>
    </source>
</evidence>
<dbReference type="InterPro" id="IPR051459">
    <property type="entry name" value="Cytochrome_c-type_DH"/>
</dbReference>
<evidence type="ECO:0000256" key="2">
    <source>
        <dbReference type="ARBA" id="ARBA00022723"/>
    </source>
</evidence>
<dbReference type="EMBL" id="PDEP01000007">
    <property type="protein sequence ID" value="PEN06814.1"/>
    <property type="molecule type" value="Genomic_DNA"/>
</dbReference>
<keyword evidence="1 4" id="KW-0349">Heme</keyword>
<feature type="domain" description="Cytochrome c" evidence="6">
    <location>
        <begin position="35"/>
        <end position="124"/>
    </location>
</feature>
<evidence type="ECO:0000256" key="1">
    <source>
        <dbReference type="ARBA" id="ARBA00022617"/>
    </source>
</evidence>
<organism evidence="7 8">
    <name type="scientific">Longimonas halophila</name>
    <dbReference type="NCBI Taxonomy" id="1469170"/>
    <lineage>
        <taxon>Bacteria</taxon>
        <taxon>Pseudomonadati</taxon>
        <taxon>Rhodothermota</taxon>
        <taxon>Rhodothermia</taxon>
        <taxon>Rhodothermales</taxon>
        <taxon>Salisaetaceae</taxon>
        <taxon>Longimonas</taxon>
    </lineage>
</organism>
<evidence type="ECO:0000259" key="6">
    <source>
        <dbReference type="PROSITE" id="PS51007"/>
    </source>
</evidence>
<evidence type="ECO:0000313" key="7">
    <source>
        <dbReference type="EMBL" id="PEN06814.1"/>
    </source>
</evidence>
<sequence>MARFLIHGFVLFVTAGWLAGCTPGDSERPASPTNDPVAYGERVYALRCQTCHQADGSGVRGAFPPLKPNTWVQGDRGRLIRLVLHGMGGEIEVRGSTYQGVMPAFNYLSDDEIAAVLTYVRQSFGNDTTSVSPKHVAAVRAANEAPRGGWSASELWEATGIPDLAPPNSTTKDQPAAE</sequence>
<dbReference type="PANTHER" id="PTHR35008:SF8">
    <property type="entry name" value="ALCOHOL DEHYDROGENASE CYTOCHROME C SUBUNIT"/>
    <property type="match status" value="1"/>
</dbReference>
<dbReference type="GO" id="GO:0020037">
    <property type="term" value="F:heme binding"/>
    <property type="evidence" value="ECO:0007669"/>
    <property type="project" value="InterPro"/>
</dbReference>
<evidence type="ECO:0000256" key="5">
    <source>
        <dbReference type="SAM" id="SignalP"/>
    </source>
</evidence>
<dbReference type="PANTHER" id="PTHR35008">
    <property type="entry name" value="BLL4482 PROTEIN-RELATED"/>
    <property type="match status" value="1"/>
</dbReference>
<keyword evidence="2 4" id="KW-0479">Metal-binding</keyword>
<feature type="chain" id="PRO_5013716009" evidence="5">
    <location>
        <begin position="20"/>
        <end position="178"/>
    </location>
</feature>
<keyword evidence="5" id="KW-0732">Signal</keyword>
<name>A0A2H3NLJ7_9BACT</name>
<dbReference type="OrthoDB" id="9811395at2"/>
<dbReference type="PROSITE" id="PS51007">
    <property type="entry name" value="CYTC"/>
    <property type="match status" value="1"/>
</dbReference>
<dbReference type="GO" id="GO:0046872">
    <property type="term" value="F:metal ion binding"/>
    <property type="evidence" value="ECO:0007669"/>
    <property type="project" value="UniProtKB-KW"/>
</dbReference>
<gene>
    <name evidence="7" type="ORF">CRI93_08635</name>
</gene>
<keyword evidence="3 4" id="KW-0408">Iron</keyword>
<evidence type="ECO:0000256" key="4">
    <source>
        <dbReference type="PROSITE-ProRule" id="PRU00433"/>
    </source>
</evidence>
<dbReference type="Proteomes" id="UP000221024">
    <property type="component" value="Unassembled WGS sequence"/>
</dbReference>
<dbReference type="GO" id="GO:0009055">
    <property type="term" value="F:electron transfer activity"/>
    <property type="evidence" value="ECO:0007669"/>
    <property type="project" value="InterPro"/>
</dbReference>